<dbReference type="EMBL" id="BGPR01002225">
    <property type="protein sequence ID" value="GBM70027.1"/>
    <property type="molecule type" value="Genomic_DNA"/>
</dbReference>
<gene>
    <name evidence="2" type="ORF">AVEN_248842_1</name>
</gene>
<accession>A0A4Y2HWX8</accession>
<proteinExistence type="predicted"/>
<reference evidence="2 3" key="1">
    <citation type="journal article" date="2019" name="Sci. Rep.">
        <title>Orb-weaving spider Araneus ventricosus genome elucidates the spidroin gene catalogue.</title>
        <authorList>
            <person name="Kono N."/>
            <person name="Nakamura H."/>
            <person name="Ohtoshi R."/>
            <person name="Moran D.A.P."/>
            <person name="Shinohara A."/>
            <person name="Yoshida Y."/>
            <person name="Fujiwara M."/>
            <person name="Mori M."/>
            <person name="Tomita M."/>
            <person name="Arakawa K."/>
        </authorList>
    </citation>
    <scope>NUCLEOTIDE SEQUENCE [LARGE SCALE GENOMIC DNA]</scope>
</reference>
<organism evidence="2 3">
    <name type="scientific">Araneus ventricosus</name>
    <name type="common">Orbweaver spider</name>
    <name type="synonym">Epeira ventricosa</name>
    <dbReference type="NCBI Taxonomy" id="182803"/>
    <lineage>
        <taxon>Eukaryota</taxon>
        <taxon>Metazoa</taxon>
        <taxon>Ecdysozoa</taxon>
        <taxon>Arthropoda</taxon>
        <taxon>Chelicerata</taxon>
        <taxon>Arachnida</taxon>
        <taxon>Araneae</taxon>
        <taxon>Araneomorphae</taxon>
        <taxon>Entelegynae</taxon>
        <taxon>Araneoidea</taxon>
        <taxon>Araneidae</taxon>
        <taxon>Araneus</taxon>
    </lineage>
</organism>
<keyword evidence="3" id="KW-1185">Reference proteome</keyword>
<evidence type="ECO:0000313" key="2">
    <source>
        <dbReference type="EMBL" id="GBM70027.1"/>
    </source>
</evidence>
<feature type="region of interest" description="Disordered" evidence="1">
    <location>
        <begin position="36"/>
        <end position="58"/>
    </location>
</feature>
<dbReference type="AlphaFoldDB" id="A0A4Y2HWX8"/>
<name>A0A4Y2HWX8_ARAVE</name>
<comment type="caution">
    <text evidence="2">The sequence shown here is derived from an EMBL/GenBank/DDBJ whole genome shotgun (WGS) entry which is preliminary data.</text>
</comment>
<evidence type="ECO:0000313" key="3">
    <source>
        <dbReference type="Proteomes" id="UP000499080"/>
    </source>
</evidence>
<sequence>MLAESHDRRRGNQHLPAFRISGVLHPLAGAARLPFIGDEKPQGMDDGPSSFLRDLPQRPDVSWDTTRSKYALKRRKRSGRFFGRLTRFGQEEYHCFN</sequence>
<dbReference type="Proteomes" id="UP000499080">
    <property type="component" value="Unassembled WGS sequence"/>
</dbReference>
<protein>
    <submittedName>
        <fullName evidence="2">Uncharacterized protein</fullName>
    </submittedName>
</protein>
<evidence type="ECO:0000256" key="1">
    <source>
        <dbReference type="SAM" id="MobiDB-lite"/>
    </source>
</evidence>